<evidence type="ECO:0000259" key="9">
    <source>
        <dbReference type="Pfam" id="PF00425"/>
    </source>
</evidence>
<dbReference type="InterPro" id="IPR015890">
    <property type="entry name" value="Chorismate_C"/>
</dbReference>
<comment type="function">
    <text evidence="7">Part of a heterotetrameric complex that catalyzes the two-step biosynthesis of anthranilate, an intermediate in the biosynthesis of L-tryptophan. In the first step, the glutamine-binding beta subunit (TrpG) of anthranilate synthase (AS) provides the glutamine amidotransferase activity which generates ammonia as a substrate that, along with chorismate, is used in the second step, catalyzed by the large alpha subunit of AS (TrpE) to produce anthranilate. In the absence of TrpG, TrpE can synthesize anthranilate directly from chorismate and high concentrations of ammonia.</text>
</comment>
<comment type="cofactor">
    <cofactor evidence="1">
        <name>Mg(2+)</name>
        <dbReference type="ChEBI" id="CHEBI:18420"/>
    </cofactor>
</comment>
<dbReference type="PANTHER" id="PTHR11236:SF48">
    <property type="entry name" value="ISOCHORISMATE SYNTHASE MENF"/>
    <property type="match status" value="1"/>
</dbReference>
<feature type="domain" description="Chorismate-utilising enzyme C-terminal" evidence="9">
    <location>
        <begin position="151"/>
        <end position="408"/>
    </location>
</feature>
<protein>
    <recommendedName>
        <fullName evidence="3">Anthranilate synthase component 1</fullName>
    </recommendedName>
</protein>
<organism evidence="11 12">
    <name type="scientific">Campylobacter portucalensis</name>
    <dbReference type="NCBI Taxonomy" id="2608384"/>
    <lineage>
        <taxon>Bacteria</taxon>
        <taxon>Pseudomonadati</taxon>
        <taxon>Campylobacterota</taxon>
        <taxon>Epsilonproteobacteria</taxon>
        <taxon>Campylobacterales</taxon>
        <taxon>Campylobacteraceae</taxon>
        <taxon>Campylobacter</taxon>
    </lineage>
</organism>
<comment type="subunit">
    <text evidence="2">Heterotetramer consisting of two non-identical subunits: a beta subunit (TrpG) and a large alpha subunit (TrpE).</text>
</comment>
<reference evidence="11 12" key="2">
    <citation type="submission" date="2020-03" db="EMBL/GenBank/DDBJ databases">
        <title>Campylobacter portucalensis sp. nov., a new species of Campylobacter isolated from the reproductive tract of bulls.</title>
        <authorList>
            <person name="Silva M.F."/>
            <person name="Pereira G."/>
            <person name="Carneiro C."/>
            <person name="Hemphill A."/>
            <person name="Mateus L."/>
            <person name="Lopes-Da-Costa L."/>
            <person name="Silva E."/>
        </authorList>
    </citation>
    <scope>NUCLEOTIDE SEQUENCE [LARGE SCALE GENOMIC DNA]</scope>
    <source>
        <strain evidence="11 12">FMV-PI01</strain>
    </source>
</reference>
<keyword evidence="12" id="KW-1185">Reference proteome</keyword>
<evidence type="ECO:0000256" key="6">
    <source>
        <dbReference type="ARBA" id="ARBA00023239"/>
    </source>
</evidence>
<dbReference type="Proteomes" id="UP000476338">
    <property type="component" value="Unassembled WGS sequence"/>
</dbReference>
<feature type="domain" description="Anthranilate synthase component I N-terminal" evidence="10">
    <location>
        <begin position="44"/>
        <end position="109"/>
    </location>
</feature>
<comment type="caution">
    <text evidence="11">The sequence shown here is derived from an EMBL/GenBank/DDBJ whole genome shotgun (WGS) entry which is preliminary data.</text>
</comment>
<keyword evidence="4" id="KW-0479">Metal-binding</keyword>
<dbReference type="InterPro" id="IPR005801">
    <property type="entry name" value="ADC_synthase"/>
</dbReference>
<dbReference type="GO" id="GO:0000162">
    <property type="term" value="P:L-tryptophan biosynthetic process"/>
    <property type="evidence" value="ECO:0007669"/>
    <property type="project" value="TreeGrafter"/>
</dbReference>
<evidence type="ECO:0000313" key="11">
    <source>
        <dbReference type="EMBL" id="MSN96839.1"/>
    </source>
</evidence>
<evidence type="ECO:0000256" key="7">
    <source>
        <dbReference type="ARBA" id="ARBA00025634"/>
    </source>
</evidence>
<dbReference type="EMBL" id="VWSJ01000027">
    <property type="protein sequence ID" value="MSN96839.1"/>
    <property type="molecule type" value="Genomic_DNA"/>
</dbReference>
<dbReference type="Pfam" id="PF04715">
    <property type="entry name" value="Anth_synt_I_N"/>
    <property type="match status" value="1"/>
</dbReference>
<keyword evidence="6" id="KW-0456">Lyase</keyword>
<accession>A0A6L5WI89</accession>
<dbReference type="SUPFAM" id="SSF56322">
    <property type="entry name" value="ADC synthase"/>
    <property type="match status" value="1"/>
</dbReference>
<reference evidence="11 12" key="1">
    <citation type="submission" date="2019-09" db="EMBL/GenBank/DDBJ databases">
        <authorList>
            <person name="Silva M."/>
            <person name="Pereira G."/>
            <person name="Lopes-Da-Costa L."/>
            <person name="Silva E."/>
        </authorList>
    </citation>
    <scope>NUCLEOTIDE SEQUENCE [LARGE SCALE GENOMIC DNA]</scope>
    <source>
        <strain evidence="11 12">FMV-PI01</strain>
    </source>
</reference>
<dbReference type="Gene3D" id="3.60.120.10">
    <property type="entry name" value="Anthranilate synthase"/>
    <property type="match status" value="1"/>
</dbReference>
<gene>
    <name evidence="11" type="ORF">F1B92_06630</name>
</gene>
<evidence type="ECO:0000256" key="3">
    <source>
        <dbReference type="ARBA" id="ARBA00020653"/>
    </source>
</evidence>
<dbReference type="RefSeq" id="WP_154571102.1">
    <property type="nucleotide sequence ID" value="NZ_VWSJ01000027.1"/>
</dbReference>
<evidence type="ECO:0000313" key="12">
    <source>
        <dbReference type="Proteomes" id="UP000476338"/>
    </source>
</evidence>
<keyword evidence="5" id="KW-0460">Magnesium</keyword>
<comment type="catalytic activity">
    <reaction evidence="8">
        <text>chorismate + L-glutamine = anthranilate + pyruvate + L-glutamate + H(+)</text>
        <dbReference type="Rhea" id="RHEA:21732"/>
        <dbReference type="ChEBI" id="CHEBI:15361"/>
        <dbReference type="ChEBI" id="CHEBI:15378"/>
        <dbReference type="ChEBI" id="CHEBI:16567"/>
        <dbReference type="ChEBI" id="CHEBI:29748"/>
        <dbReference type="ChEBI" id="CHEBI:29985"/>
        <dbReference type="ChEBI" id="CHEBI:58359"/>
        <dbReference type="EC" id="4.1.3.27"/>
    </reaction>
</comment>
<dbReference type="AlphaFoldDB" id="A0A6L5WI89"/>
<evidence type="ECO:0000259" key="10">
    <source>
        <dbReference type="Pfam" id="PF04715"/>
    </source>
</evidence>
<evidence type="ECO:0000256" key="4">
    <source>
        <dbReference type="ARBA" id="ARBA00022723"/>
    </source>
</evidence>
<dbReference type="GO" id="GO:0004049">
    <property type="term" value="F:anthranilate synthase activity"/>
    <property type="evidence" value="ECO:0007669"/>
    <property type="project" value="UniProtKB-EC"/>
</dbReference>
<dbReference type="PANTHER" id="PTHR11236">
    <property type="entry name" value="AMINOBENZOATE/ANTHRANILATE SYNTHASE"/>
    <property type="match status" value="1"/>
</dbReference>
<sequence length="430" mass="49508">MLFLDPIFYYRSILQDFPNSYLAEDNYQTIIGIDCNYFSGENLNQVQVFFNNCKQSTPKNFPNFAGIFGVMGYEIVYKFERLASPKKALYDFPNLYYANAKNYLHYDKISKIYSFYGDDKIYKNLKELKFNEQEKKENYFYKISTNLDNERKDFINSIKKAKEYIKSGDIFQVVLAKILEVKTNLNSLDFYERLKINNPSPYMFHFPTKFGDVVGSSPELVASIKDNEIFVAPIAGTRKRGIDANEDERLKNELLSDEKELSEHRMLIDLARNDVGKFSLPGLVRVENPLNVVFYERVMHIISEVYGKKDPKFSTFDTIKTIFPAGTLSGAPKIRAMQIINELETSSRGVYGGGLGFWHFNGDMQMAILIRSAIFCKNLKEFSVFIGAGAGIVYDSNEESEYNEILNKRDSCLKVIKELCENFNNGGENE</sequence>
<dbReference type="PRINTS" id="PR00095">
    <property type="entry name" value="ANTSNTHASEI"/>
</dbReference>
<dbReference type="InterPro" id="IPR019999">
    <property type="entry name" value="Anth_synth_I-like"/>
</dbReference>
<evidence type="ECO:0000256" key="8">
    <source>
        <dbReference type="ARBA" id="ARBA00047683"/>
    </source>
</evidence>
<evidence type="ECO:0000256" key="2">
    <source>
        <dbReference type="ARBA" id="ARBA00011575"/>
    </source>
</evidence>
<dbReference type="GO" id="GO:0046872">
    <property type="term" value="F:metal ion binding"/>
    <property type="evidence" value="ECO:0007669"/>
    <property type="project" value="UniProtKB-KW"/>
</dbReference>
<dbReference type="InterPro" id="IPR006805">
    <property type="entry name" value="Anth_synth_I_N"/>
</dbReference>
<proteinExistence type="predicted"/>
<dbReference type="Pfam" id="PF00425">
    <property type="entry name" value="Chorismate_bind"/>
    <property type="match status" value="1"/>
</dbReference>
<name>A0A6L5WI89_9BACT</name>
<evidence type="ECO:0000256" key="5">
    <source>
        <dbReference type="ARBA" id="ARBA00022842"/>
    </source>
</evidence>
<evidence type="ECO:0000256" key="1">
    <source>
        <dbReference type="ARBA" id="ARBA00001946"/>
    </source>
</evidence>